<accession>A0A835MG42</accession>
<keyword evidence="1" id="KW-0805">Transcription regulation</keyword>
<sequence>MQNSLPRPPPGFKFLPTEEELINHYLYNKVHGRLYGKVATLIKDYNLYGEELWEIYKKFQGHKVSDDRVYFLTALHKKTTNDIKNMNRRVGTHGGTWHGDGGKY</sequence>
<keyword evidence="7" id="KW-1185">Reference proteome</keyword>
<comment type="caution">
    <text evidence="6">The sequence shown here is derived from an EMBL/GenBank/DDBJ whole genome shotgun (WGS) entry which is preliminary data.</text>
</comment>
<dbReference type="InterPro" id="IPR003441">
    <property type="entry name" value="NAC-dom"/>
</dbReference>
<dbReference type="Proteomes" id="UP000657918">
    <property type="component" value="Chromosome 16"/>
</dbReference>
<protein>
    <recommendedName>
        <fullName evidence="5">NAC domain-containing protein</fullName>
    </recommendedName>
</protein>
<dbReference type="EMBL" id="JADGMS010000016">
    <property type="protein sequence ID" value="KAF9664805.1"/>
    <property type="molecule type" value="Genomic_DNA"/>
</dbReference>
<dbReference type="PANTHER" id="PTHR31719">
    <property type="entry name" value="NAC TRANSCRIPTION FACTOR 56"/>
    <property type="match status" value="1"/>
</dbReference>
<keyword evidence="3" id="KW-0804">Transcription</keyword>
<name>A0A835MG42_9ROSI</name>
<dbReference type="OrthoDB" id="852261at2759"/>
<proteinExistence type="predicted"/>
<organism evidence="6 7">
    <name type="scientific">Salix dunnii</name>
    <dbReference type="NCBI Taxonomy" id="1413687"/>
    <lineage>
        <taxon>Eukaryota</taxon>
        <taxon>Viridiplantae</taxon>
        <taxon>Streptophyta</taxon>
        <taxon>Embryophyta</taxon>
        <taxon>Tracheophyta</taxon>
        <taxon>Spermatophyta</taxon>
        <taxon>Magnoliopsida</taxon>
        <taxon>eudicotyledons</taxon>
        <taxon>Gunneridae</taxon>
        <taxon>Pentapetalae</taxon>
        <taxon>rosids</taxon>
        <taxon>fabids</taxon>
        <taxon>Malpighiales</taxon>
        <taxon>Salicaceae</taxon>
        <taxon>Saliceae</taxon>
        <taxon>Salix</taxon>
    </lineage>
</organism>
<evidence type="ECO:0000256" key="1">
    <source>
        <dbReference type="ARBA" id="ARBA00023015"/>
    </source>
</evidence>
<evidence type="ECO:0000259" key="5">
    <source>
        <dbReference type="PROSITE" id="PS51005"/>
    </source>
</evidence>
<evidence type="ECO:0000256" key="2">
    <source>
        <dbReference type="ARBA" id="ARBA00023125"/>
    </source>
</evidence>
<dbReference type="SUPFAM" id="SSF101941">
    <property type="entry name" value="NAC domain"/>
    <property type="match status" value="1"/>
</dbReference>
<dbReference type="PANTHER" id="PTHR31719:SF43">
    <property type="entry name" value="NAC TRANSCRIPTION FACTOR 56"/>
    <property type="match status" value="1"/>
</dbReference>
<dbReference type="Gene3D" id="2.170.150.80">
    <property type="entry name" value="NAC domain"/>
    <property type="match status" value="1"/>
</dbReference>
<reference evidence="6 7" key="1">
    <citation type="submission" date="2020-10" db="EMBL/GenBank/DDBJ databases">
        <title>Plant Genome Project.</title>
        <authorList>
            <person name="Zhang R.-G."/>
        </authorList>
    </citation>
    <scope>NUCLEOTIDE SEQUENCE [LARGE SCALE GENOMIC DNA]</scope>
    <source>
        <strain evidence="6">FAFU-HL-1</strain>
        <tissue evidence="6">Leaf</tissue>
    </source>
</reference>
<evidence type="ECO:0000256" key="4">
    <source>
        <dbReference type="ARBA" id="ARBA00023242"/>
    </source>
</evidence>
<dbReference type="Pfam" id="PF02365">
    <property type="entry name" value="NAM"/>
    <property type="match status" value="1"/>
</dbReference>
<evidence type="ECO:0000313" key="6">
    <source>
        <dbReference type="EMBL" id="KAF9664805.1"/>
    </source>
</evidence>
<keyword evidence="4" id="KW-0539">Nucleus</keyword>
<evidence type="ECO:0000256" key="3">
    <source>
        <dbReference type="ARBA" id="ARBA00023163"/>
    </source>
</evidence>
<evidence type="ECO:0000313" key="7">
    <source>
        <dbReference type="Proteomes" id="UP000657918"/>
    </source>
</evidence>
<dbReference type="GO" id="GO:0003677">
    <property type="term" value="F:DNA binding"/>
    <property type="evidence" value="ECO:0007669"/>
    <property type="project" value="UniProtKB-KW"/>
</dbReference>
<keyword evidence="2" id="KW-0238">DNA-binding</keyword>
<dbReference type="InterPro" id="IPR036093">
    <property type="entry name" value="NAC_dom_sf"/>
</dbReference>
<feature type="domain" description="NAC" evidence="5">
    <location>
        <begin position="8"/>
        <end position="104"/>
    </location>
</feature>
<gene>
    <name evidence="6" type="ORF">SADUNF_Sadunf16G0056200</name>
</gene>
<dbReference type="PROSITE" id="PS51005">
    <property type="entry name" value="NAC"/>
    <property type="match status" value="1"/>
</dbReference>
<dbReference type="AlphaFoldDB" id="A0A835MG42"/>
<dbReference type="GO" id="GO:0006355">
    <property type="term" value="P:regulation of DNA-templated transcription"/>
    <property type="evidence" value="ECO:0007669"/>
    <property type="project" value="InterPro"/>
</dbReference>